<keyword evidence="1" id="KW-0175">Coiled coil</keyword>
<dbReference type="InterPro" id="IPR038444">
    <property type="entry name" value="DUF465_sf"/>
</dbReference>
<dbReference type="AlphaFoldDB" id="A0A916XDP8"/>
<protein>
    <recommendedName>
        <fullName evidence="4">DUF465 domain-containing protein</fullName>
    </recommendedName>
</protein>
<reference evidence="2" key="2">
    <citation type="submission" date="2020-09" db="EMBL/GenBank/DDBJ databases">
        <authorList>
            <person name="Sun Q."/>
            <person name="Zhou Y."/>
        </authorList>
    </citation>
    <scope>NUCLEOTIDE SEQUENCE</scope>
    <source>
        <strain evidence="2">CGMCC 1.12919</strain>
    </source>
</reference>
<dbReference type="Pfam" id="PF04325">
    <property type="entry name" value="DUF465"/>
    <property type="match status" value="1"/>
</dbReference>
<dbReference type="RefSeq" id="WP_188609357.1">
    <property type="nucleotide sequence ID" value="NZ_BMGG01000004.1"/>
</dbReference>
<keyword evidence="3" id="KW-1185">Reference proteome</keyword>
<sequence>MSVQSHLAELERRHRAIELELQAATSQPATPDLKLAELKRKKLLLKDQIARLRQTSASASIH</sequence>
<feature type="coiled-coil region" evidence="1">
    <location>
        <begin position="7"/>
        <end position="55"/>
    </location>
</feature>
<organism evidence="2 3">
    <name type="scientific">Chelatococcus reniformis</name>
    <dbReference type="NCBI Taxonomy" id="1494448"/>
    <lineage>
        <taxon>Bacteria</taxon>
        <taxon>Pseudomonadati</taxon>
        <taxon>Pseudomonadota</taxon>
        <taxon>Alphaproteobacteria</taxon>
        <taxon>Hyphomicrobiales</taxon>
        <taxon>Chelatococcaceae</taxon>
        <taxon>Chelatococcus</taxon>
    </lineage>
</organism>
<accession>A0A916XDP8</accession>
<dbReference type="Proteomes" id="UP000637002">
    <property type="component" value="Unassembled WGS sequence"/>
</dbReference>
<proteinExistence type="predicted"/>
<evidence type="ECO:0000256" key="1">
    <source>
        <dbReference type="SAM" id="Coils"/>
    </source>
</evidence>
<evidence type="ECO:0000313" key="2">
    <source>
        <dbReference type="EMBL" id="GGC64110.1"/>
    </source>
</evidence>
<dbReference type="InterPro" id="IPR007420">
    <property type="entry name" value="DUF465"/>
</dbReference>
<evidence type="ECO:0000313" key="3">
    <source>
        <dbReference type="Proteomes" id="UP000637002"/>
    </source>
</evidence>
<name>A0A916XDP8_9HYPH</name>
<gene>
    <name evidence="2" type="ORF">GCM10010994_23450</name>
</gene>
<dbReference type="EMBL" id="BMGG01000004">
    <property type="protein sequence ID" value="GGC64110.1"/>
    <property type="molecule type" value="Genomic_DNA"/>
</dbReference>
<comment type="caution">
    <text evidence="2">The sequence shown here is derived from an EMBL/GenBank/DDBJ whole genome shotgun (WGS) entry which is preliminary data.</text>
</comment>
<evidence type="ECO:0008006" key="4">
    <source>
        <dbReference type="Google" id="ProtNLM"/>
    </source>
</evidence>
<reference evidence="2" key="1">
    <citation type="journal article" date="2014" name="Int. J. Syst. Evol. Microbiol.">
        <title>Complete genome sequence of Corynebacterium casei LMG S-19264T (=DSM 44701T), isolated from a smear-ripened cheese.</title>
        <authorList>
            <consortium name="US DOE Joint Genome Institute (JGI-PGF)"/>
            <person name="Walter F."/>
            <person name="Albersmeier A."/>
            <person name="Kalinowski J."/>
            <person name="Ruckert C."/>
        </authorList>
    </citation>
    <scope>NUCLEOTIDE SEQUENCE</scope>
    <source>
        <strain evidence="2">CGMCC 1.12919</strain>
    </source>
</reference>
<dbReference type="Gene3D" id="6.10.280.50">
    <property type="match status" value="1"/>
</dbReference>